<feature type="region of interest" description="Disordered" evidence="1">
    <location>
        <begin position="237"/>
        <end position="259"/>
    </location>
</feature>
<sequence>MNTDAVFAALSRAGIDPFPWCPIESELSPKQMHRRLLRLSTAPYADGYLAISEVADLDELACSLTQLGIPDAVALVQRMARGSLRLDEEVDFLAAHMERVRSKAEGLYRVGHLRYAHVKGLIAGESDSHAYQVLELINETLDKSNLRQTTPKCVRTLAALEVAHRDSLGWKRHLPSPATLALLGAIFLVDAVTSCWTGRLTYGLPVGAVSLVLLGLAAGQRKSAAKDNALRAAARQDLMRTSQPVAGGEARPNRGDKAS</sequence>
<reference evidence="2 3" key="1">
    <citation type="submission" date="2016-04" db="EMBL/GenBank/DDBJ databases">
        <title>Draft Genome Sequences of Staphylococcus capitis Strain H36, S. capitis Strain H65, S. cohnii Strain H62, S. hominis Strain H69, Mycobacterium iranicum Strain H39, Plantibacter sp. Strain H53, Pseudomonas oryzihabitans Strain H72, and Microbacterium sp. Strain H83, isolated from residential settings.</title>
        <authorList>
            <person name="Lymperopoulou D."/>
            <person name="Adams R.I."/>
            <person name="Lindow S."/>
            <person name="Coil D.A."/>
            <person name="Jospin G."/>
            <person name="Eisen J.A."/>
        </authorList>
    </citation>
    <scope>NUCLEOTIDE SEQUENCE [LARGE SCALE GENOMIC DNA]</scope>
    <source>
        <strain evidence="2 3">H72</strain>
    </source>
</reference>
<organism evidence="2 3">
    <name type="scientific">Pseudomonas oryzihabitans</name>
    <dbReference type="NCBI Taxonomy" id="47885"/>
    <lineage>
        <taxon>Bacteria</taxon>
        <taxon>Pseudomonadati</taxon>
        <taxon>Pseudomonadota</taxon>
        <taxon>Gammaproteobacteria</taxon>
        <taxon>Pseudomonadales</taxon>
        <taxon>Pseudomonadaceae</taxon>
        <taxon>Pseudomonas</taxon>
    </lineage>
</organism>
<dbReference type="AlphaFoldDB" id="A0A178LLC0"/>
<evidence type="ECO:0000256" key="1">
    <source>
        <dbReference type="SAM" id="MobiDB-lite"/>
    </source>
</evidence>
<evidence type="ECO:0000313" key="2">
    <source>
        <dbReference type="EMBL" id="OAN31721.1"/>
    </source>
</evidence>
<dbReference type="Proteomes" id="UP000078356">
    <property type="component" value="Unassembled WGS sequence"/>
</dbReference>
<comment type="caution">
    <text evidence="2">The sequence shown here is derived from an EMBL/GenBank/DDBJ whole genome shotgun (WGS) entry which is preliminary data.</text>
</comment>
<dbReference type="RefSeq" id="WP_064306933.1">
    <property type="nucleotide sequence ID" value="NZ_LWCR01000003.1"/>
</dbReference>
<name>A0A178LLC0_9PSED</name>
<protein>
    <submittedName>
        <fullName evidence="2">Uncharacterized protein</fullName>
    </submittedName>
</protein>
<gene>
    <name evidence="2" type="ORF">A4V15_11715</name>
</gene>
<proteinExistence type="predicted"/>
<accession>A0A178LLC0</accession>
<dbReference type="EMBL" id="LWCR01000003">
    <property type="protein sequence ID" value="OAN31721.1"/>
    <property type="molecule type" value="Genomic_DNA"/>
</dbReference>
<evidence type="ECO:0000313" key="3">
    <source>
        <dbReference type="Proteomes" id="UP000078356"/>
    </source>
</evidence>
<dbReference type="OrthoDB" id="9945409at2"/>